<keyword evidence="9" id="KW-1185">Reference proteome</keyword>
<evidence type="ECO:0000256" key="4">
    <source>
        <dbReference type="PIRSR" id="PIRSR000097-1"/>
    </source>
</evidence>
<feature type="site" description="Lowers pKa of active site Tyr" evidence="6">
    <location>
        <position position="67"/>
    </location>
</feature>
<name>A0A161WNS7_9NOCA</name>
<proteinExistence type="inferred from homology"/>
<feature type="domain" description="NADP-dependent oxidoreductase" evidence="7">
    <location>
        <begin position="8"/>
        <end position="247"/>
    </location>
</feature>
<comment type="caution">
    <text evidence="8">The sequence shown here is derived from an EMBL/GenBank/DDBJ whole genome shotgun (WGS) entry which is preliminary data.</text>
</comment>
<keyword evidence="3" id="KW-0560">Oxidoreductase</keyword>
<dbReference type="PRINTS" id="PR00069">
    <property type="entry name" value="ALDKETRDTASE"/>
</dbReference>
<dbReference type="OrthoDB" id="9804790at2"/>
<dbReference type="SUPFAM" id="SSF51430">
    <property type="entry name" value="NAD(P)-linked oxidoreductase"/>
    <property type="match status" value="1"/>
</dbReference>
<dbReference type="Proteomes" id="UP000076512">
    <property type="component" value="Unassembled WGS sequence"/>
</dbReference>
<evidence type="ECO:0000256" key="2">
    <source>
        <dbReference type="ARBA" id="ARBA00022857"/>
    </source>
</evidence>
<evidence type="ECO:0000256" key="1">
    <source>
        <dbReference type="ARBA" id="ARBA00007905"/>
    </source>
</evidence>
<reference evidence="8 9" key="1">
    <citation type="submission" date="2016-04" db="EMBL/GenBank/DDBJ databases">
        <authorList>
            <person name="Evans L.H."/>
            <person name="Alamgir A."/>
            <person name="Owens N."/>
            <person name="Weber N.D."/>
            <person name="Virtaneva K."/>
            <person name="Barbian K."/>
            <person name="Babar A."/>
            <person name="Rosenke K."/>
        </authorList>
    </citation>
    <scope>NUCLEOTIDE SEQUENCE [LARGE SCALE GENOMIC DNA]</scope>
    <source>
        <strain evidence="8 9">IFM 0406</strain>
    </source>
</reference>
<gene>
    <name evidence="8" type="ORF">AWN90_22100</name>
</gene>
<dbReference type="AlphaFoldDB" id="A0A161WNS7"/>
<dbReference type="STRING" id="455432.AWN90_22100"/>
<keyword evidence="2" id="KW-0521">NADP</keyword>
<feature type="active site" description="Proton donor" evidence="4">
    <location>
        <position position="42"/>
    </location>
</feature>
<dbReference type="CDD" id="cd19071">
    <property type="entry name" value="AKR_AKR1-5-like"/>
    <property type="match status" value="1"/>
</dbReference>
<dbReference type="RefSeq" id="WP_067586310.1">
    <property type="nucleotide sequence ID" value="NZ_JABMCZ010000005.1"/>
</dbReference>
<dbReference type="PROSITE" id="PS00798">
    <property type="entry name" value="ALDOKETO_REDUCTASE_1"/>
    <property type="match status" value="1"/>
</dbReference>
<evidence type="ECO:0000313" key="8">
    <source>
        <dbReference type="EMBL" id="KZM74745.1"/>
    </source>
</evidence>
<dbReference type="InterPro" id="IPR023210">
    <property type="entry name" value="NADP_OxRdtase_dom"/>
</dbReference>
<dbReference type="InterPro" id="IPR020471">
    <property type="entry name" value="AKR"/>
</dbReference>
<dbReference type="PANTHER" id="PTHR43827">
    <property type="entry name" value="2,5-DIKETO-D-GLUCONIC ACID REDUCTASE"/>
    <property type="match status" value="1"/>
</dbReference>
<dbReference type="PIRSF" id="PIRSF000097">
    <property type="entry name" value="AKR"/>
    <property type="match status" value="1"/>
</dbReference>
<dbReference type="PROSITE" id="PS00063">
    <property type="entry name" value="ALDOKETO_REDUCTASE_3"/>
    <property type="match status" value="1"/>
</dbReference>
<evidence type="ECO:0000256" key="6">
    <source>
        <dbReference type="PIRSR" id="PIRSR000097-3"/>
    </source>
</evidence>
<evidence type="ECO:0000256" key="3">
    <source>
        <dbReference type="ARBA" id="ARBA00023002"/>
    </source>
</evidence>
<dbReference type="InterPro" id="IPR036812">
    <property type="entry name" value="NAD(P)_OxRdtase_dom_sf"/>
</dbReference>
<dbReference type="PANTHER" id="PTHR43827:SF3">
    <property type="entry name" value="NADP-DEPENDENT OXIDOREDUCTASE DOMAIN-CONTAINING PROTEIN"/>
    <property type="match status" value="1"/>
</dbReference>
<dbReference type="Gene3D" id="3.20.20.100">
    <property type="entry name" value="NADP-dependent oxidoreductase domain"/>
    <property type="match status" value="1"/>
</dbReference>
<protein>
    <recommendedName>
        <fullName evidence="7">NADP-dependent oxidoreductase domain-containing protein</fullName>
    </recommendedName>
</protein>
<organism evidence="8 9">
    <name type="scientific">Nocardia terpenica</name>
    <dbReference type="NCBI Taxonomy" id="455432"/>
    <lineage>
        <taxon>Bacteria</taxon>
        <taxon>Bacillati</taxon>
        <taxon>Actinomycetota</taxon>
        <taxon>Actinomycetes</taxon>
        <taxon>Mycobacteriales</taxon>
        <taxon>Nocardiaceae</taxon>
        <taxon>Nocardia</taxon>
    </lineage>
</organism>
<dbReference type="EMBL" id="LWGR01000004">
    <property type="protein sequence ID" value="KZM74745.1"/>
    <property type="molecule type" value="Genomic_DNA"/>
</dbReference>
<feature type="binding site" evidence="5">
    <location>
        <position position="98"/>
    </location>
    <ligand>
        <name>substrate</name>
    </ligand>
</feature>
<sequence length="250" mass="27495">MSPASLPRLGLGTWQIKGDNAYRAVRHALEVGYRHIDTAQLYGNEDQVGRALRDSGIDREEVFVTTKYPQRTPGGETEALTASLRALGLERVDLWLMHFPLKSPEDNARVWDRFSVASTGRADAIGVSNHSIEQLDALVAATGRAPAVNQIRFNPALYDPTLVAAHRERGILLEGHSPLRRPTLTHPILTGIADRHRASSAQVLLAWHFAHDIPAIPKSVHVERITENFGALDVRLSESEVSAIDALGKM</sequence>
<evidence type="ECO:0000259" key="7">
    <source>
        <dbReference type="Pfam" id="PF00248"/>
    </source>
</evidence>
<dbReference type="Pfam" id="PF00248">
    <property type="entry name" value="Aldo_ket_red"/>
    <property type="match status" value="1"/>
</dbReference>
<dbReference type="InterPro" id="IPR018170">
    <property type="entry name" value="Aldo/ket_reductase_CS"/>
</dbReference>
<dbReference type="GO" id="GO:0016616">
    <property type="term" value="F:oxidoreductase activity, acting on the CH-OH group of donors, NAD or NADP as acceptor"/>
    <property type="evidence" value="ECO:0007669"/>
    <property type="project" value="UniProtKB-ARBA"/>
</dbReference>
<evidence type="ECO:0000256" key="5">
    <source>
        <dbReference type="PIRSR" id="PIRSR000097-2"/>
    </source>
</evidence>
<evidence type="ECO:0000313" key="9">
    <source>
        <dbReference type="Proteomes" id="UP000076512"/>
    </source>
</evidence>
<accession>A0A161WNS7</accession>
<comment type="similarity">
    <text evidence="1">Belongs to the aldo/keto reductase family.</text>
</comment>